<name>A0A4R9K6H1_9LEPT</name>
<accession>A0A4R9K6H1</accession>
<proteinExistence type="predicted"/>
<dbReference type="EMBL" id="RQGD01000022">
    <property type="protein sequence ID" value="TGL60167.1"/>
    <property type="molecule type" value="Genomic_DNA"/>
</dbReference>
<sequence length="478" mass="54675">MNQNSPAVLFDSIRAFRSWSPGVVERLESIIENEDDYTLFRINPYTFAAAGSFDEEEVLELFLHASKSGLLVMEWLLICPRCGDPVNNFKKLMHVHNRYHCEFCRRDYETNLDDSILVCFTIHPDIRKIRFHNPTSLTISEYQYKYHFSREGKIPGTQETITNFFKLRERFLGFLEPGEQILREIVAEEGYLEGNDFLHHTDFLIEVTQDAQTTPEKILITFENENVTSIPTQIKVGKHRFEIINKSDKKIPLSIYQLDGDFMTSEFNLDFDKFLSAKVLLNHRAFRSLFKGEDIVGSTGLSIKDVTVLFTDLKGSTNLYERIGDLKAFSLVQQHFDEVGQVIGKHKGALIKTIGDAIMATFLTPLDAILAANEMLDVIHKFNARQLEKEIILKIGIHAGASIAVMLNERLDYFGQIINIAARVQGIAEGEEICFTKEIYDYPGVKEIFQNKNLKEEDVSLKGIKNPITIYRIGPSLI</sequence>
<dbReference type="InterPro" id="IPR001054">
    <property type="entry name" value="A/G_cyclase"/>
</dbReference>
<dbReference type="GO" id="GO:0035556">
    <property type="term" value="P:intracellular signal transduction"/>
    <property type="evidence" value="ECO:0007669"/>
    <property type="project" value="InterPro"/>
</dbReference>
<dbReference type="InterPro" id="IPR029787">
    <property type="entry name" value="Nucleotide_cyclase"/>
</dbReference>
<dbReference type="InterPro" id="IPR045983">
    <property type="entry name" value="GUC-dom-containing_N"/>
</dbReference>
<dbReference type="GO" id="GO:0006171">
    <property type="term" value="P:cAMP biosynthetic process"/>
    <property type="evidence" value="ECO:0007669"/>
    <property type="project" value="TreeGrafter"/>
</dbReference>
<dbReference type="Pfam" id="PF19363">
    <property type="entry name" value="DUF5939"/>
    <property type="match status" value="1"/>
</dbReference>
<reference evidence="2" key="1">
    <citation type="journal article" date="2019" name="PLoS Negl. Trop. Dis.">
        <title>Revisiting the worldwide diversity of Leptospira species in the environment.</title>
        <authorList>
            <person name="Vincent A.T."/>
            <person name="Schiettekatte O."/>
            <person name="Bourhy P."/>
            <person name="Veyrier F.J."/>
            <person name="Picardeau M."/>
        </authorList>
    </citation>
    <scope>NUCLEOTIDE SEQUENCE [LARGE SCALE GENOMIC DNA]</scope>
    <source>
        <strain evidence="2">201702476</strain>
    </source>
</reference>
<dbReference type="InterPro" id="IPR050697">
    <property type="entry name" value="Adenylyl/Guanylyl_Cyclase_3/4"/>
</dbReference>
<dbReference type="Pfam" id="PF00211">
    <property type="entry name" value="Guanylate_cyc"/>
    <property type="match status" value="1"/>
</dbReference>
<dbReference type="SMART" id="SM00044">
    <property type="entry name" value="CYCc"/>
    <property type="match status" value="1"/>
</dbReference>
<organism evidence="2 3">
    <name type="scientific">Leptospira ognonensis</name>
    <dbReference type="NCBI Taxonomy" id="2484945"/>
    <lineage>
        <taxon>Bacteria</taxon>
        <taxon>Pseudomonadati</taxon>
        <taxon>Spirochaetota</taxon>
        <taxon>Spirochaetia</taxon>
        <taxon>Leptospirales</taxon>
        <taxon>Leptospiraceae</taxon>
        <taxon>Leptospira</taxon>
    </lineage>
</organism>
<feature type="domain" description="Guanylate cyclase" evidence="1">
    <location>
        <begin position="307"/>
        <end position="425"/>
    </location>
</feature>
<dbReference type="GO" id="GO:0004016">
    <property type="term" value="F:adenylate cyclase activity"/>
    <property type="evidence" value="ECO:0007669"/>
    <property type="project" value="UniProtKB-ARBA"/>
</dbReference>
<evidence type="ECO:0000259" key="1">
    <source>
        <dbReference type="PROSITE" id="PS50125"/>
    </source>
</evidence>
<dbReference type="CDD" id="cd07302">
    <property type="entry name" value="CHD"/>
    <property type="match status" value="1"/>
</dbReference>
<dbReference type="AlphaFoldDB" id="A0A4R9K6H1"/>
<keyword evidence="3" id="KW-1185">Reference proteome</keyword>
<gene>
    <name evidence="2" type="ORF">EHQ58_06600</name>
</gene>
<comment type="caution">
    <text evidence="2">The sequence shown here is derived from an EMBL/GenBank/DDBJ whole genome shotgun (WGS) entry which is preliminary data.</text>
</comment>
<dbReference type="RefSeq" id="WP_135623092.1">
    <property type="nucleotide sequence ID" value="NZ_RQGD01000022.1"/>
</dbReference>
<dbReference type="PANTHER" id="PTHR43081">
    <property type="entry name" value="ADENYLATE CYCLASE, TERMINAL-DIFFERENTIATION SPECIFIC-RELATED"/>
    <property type="match status" value="1"/>
</dbReference>
<dbReference type="OrthoDB" id="9801841at2"/>
<dbReference type="PANTHER" id="PTHR43081:SF19">
    <property type="entry name" value="PH-SENSITIVE ADENYLATE CYCLASE RV1264"/>
    <property type="match status" value="1"/>
</dbReference>
<dbReference type="PROSITE" id="PS50125">
    <property type="entry name" value="GUANYLATE_CYCLASE_2"/>
    <property type="match status" value="1"/>
</dbReference>
<dbReference type="Gene3D" id="3.30.70.1230">
    <property type="entry name" value="Nucleotide cyclase"/>
    <property type="match status" value="1"/>
</dbReference>
<evidence type="ECO:0000313" key="3">
    <source>
        <dbReference type="Proteomes" id="UP000297693"/>
    </source>
</evidence>
<evidence type="ECO:0000313" key="2">
    <source>
        <dbReference type="EMBL" id="TGL60167.1"/>
    </source>
</evidence>
<protein>
    <submittedName>
        <fullName evidence="2">Adenylate/guanylate cyclase domain-containing protein</fullName>
    </submittedName>
</protein>
<dbReference type="Proteomes" id="UP000297693">
    <property type="component" value="Unassembled WGS sequence"/>
</dbReference>
<dbReference type="SUPFAM" id="SSF55073">
    <property type="entry name" value="Nucleotide cyclase"/>
    <property type="match status" value="1"/>
</dbReference>